<keyword evidence="4" id="KW-0418">Kinase</keyword>
<dbReference type="InterPro" id="IPR050154">
    <property type="entry name" value="UbiB_kinase"/>
</dbReference>
<organism evidence="4 5">
    <name type="scientific">Paenibacillus oralis</name>
    <dbReference type="NCBI Taxonomy" id="2490856"/>
    <lineage>
        <taxon>Bacteria</taxon>
        <taxon>Bacillati</taxon>
        <taxon>Bacillota</taxon>
        <taxon>Bacilli</taxon>
        <taxon>Bacillales</taxon>
        <taxon>Paenibacillaceae</taxon>
        <taxon>Paenibacillus</taxon>
    </lineage>
</organism>
<proteinExistence type="inferred from homology"/>
<evidence type="ECO:0000313" key="4">
    <source>
        <dbReference type="EMBL" id="RRJ62474.1"/>
    </source>
</evidence>
<dbReference type="EMBL" id="RRCN01000001">
    <property type="protein sequence ID" value="RRJ62474.1"/>
    <property type="molecule type" value="Genomic_DNA"/>
</dbReference>
<dbReference type="Proteomes" id="UP000267017">
    <property type="component" value="Unassembled WGS sequence"/>
</dbReference>
<keyword evidence="2" id="KW-1133">Transmembrane helix</keyword>
<keyword evidence="5" id="KW-1185">Reference proteome</keyword>
<comment type="similarity">
    <text evidence="1">Belongs to the protein kinase superfamily. ADCK protein kinase family.</text>
</comment>
<evidence type="ECO:0000313" key="5">
    <source>
        <dbReference type="Proteomes" id="UP000267017"/>
    </source>
</evidence>
<evidence type="ECO:0000256" key="2">
    <source>
        <dbReference type="SAM" id="Phobius"/>
    </source>
</evidence>
<evidence type="ECO:0000256" key="1">
    <source>
        <dbReference type="ARBA" id="ARBA00009670"/>
    </source>
</evidence>
<dbReference type="InterPro" id="IPR011009">
    <property type="entry name" value="Kinase-like_dom_sf"/>
</dbReference>
<dbReference type="GO" id="GO:0004672">
    <property type="term" value="F:protein kinase activity"/>
    <property type="evidence" value="ECO:0007669"/>
    <property type="project" value="InterPro"/>
</dbReference>
<dbReference type="GO" id="GO:0005524">
    <property type="term" value="F:ATP binding"/>
    <property type="evidence" value="ECO:0007669"/>
    <property type="project" value="InterPro"/>
</dbReference>
<dbReference type="PROSITE" id="PS50011">
    <property type="entry name" value="PROTEIN_KINASE_DOM"/>
    <property type="match status" value="1"/>
</dbReference>
<keyword evidence="4" id="KW-0808">Transferase</keyword>
<feature type="transmembrane region" description="Helical" evidence="2">
    <location>
        <begin position="498"/>
        <end position="520"/>
    </location>
</feature>
<dbReference type="AlphaFoldDB" id="A0A3P3TXF2"/>
<dbReference type="PANTHER" id="PTHR10566">
    <property type="entry name" value="CHAPERONE-ACTIVITY OF BC1 COMPLEX CABC1 -RELATED"/>
    <property type="match status" value="1"/>
</dbReference>
<reference evidence="4 5" key="1">
    <citation type="submission" date="2018-11" db="EMBL/GenBank/DDBJ databases">
        <title>Genome sequencing of Paenibacillus sp. KCOM 3021 (= ChDC PVNT-B20).</title>
        <authorList>
            <person name="Kook J.-K."/>
            <person name="Park S.-N."/>
            <person name="Lim Y.K."/>
        </authorList>
    </citation>
    <scope>NUCLEOTIDE SEQUENCE [LARGE SCALE GENOMIC DNA]</scope>
    <source>
        <strain evidence="4 5">KCOM 3021</strain>
    </source>
</reference>
<gene>
    <name evidence="4" type="ORF">EHV15_05525</name>
</gene>
<evidence type="ECO:0000259" key="3">
    <source>
        <dbReference type="PROSITE" id="PS50011"/>
    </source>
</evidence>
<dbReference type="InterPro" id="IPR004147">
    <property type="entry name" value="ABC1_dom"/>
</dbReference>
<dbReference type="SUPFAM" id="SSF56112">
    <property type="entry name" value="Protein kinase-like (PK-like)"/>
    <property type="match status" value="1"/>
</dbReference>
<keyword evidence="2" id="KW-0812">Transmembrane</keyword>
<dbReference type="InterPro" id="IPR000719">
    <property type="entry name" value="Prot_kinase_dom"/>
</dbReference>
<keyword evidence="2" id="KW-0472">Membrane</keyword>
<comment type="caution">
    <text evidence="4">The sequence shown here is derived from an EMBL/GenBank/DDBJ whole genome shotgun (WGS) entry which is preliminary data.</text>
</comment>
<feature type="domain" description="Protein kinase" evidence="3">
    <location>
        <begin position="124"/>
        <end position="457"/>
    </location>
</feature>
<dbReference type="CDD" id="cd05121">
    <property type="entry name" value="ABC1_ADCK3-like"/>
    <property type="match status" value="1"/>
</dbReference>
<dbReference type="Pfam" id="PF03109">
    <property type="entry name" value="ABC1"/>
    <property type="match status" value="1"/>
</dbReference>
<dbReference type="PANTHER" id="PTHR10566:SF113">
    <property type="entry name" value="PROTEIN ACTIVITY OF BC1 COMPLEX KINASE 7, CHLOROPLASTIC"/>
    <property type="match status" value="1"/>
</dbReference>
<dbReference type="RefSeq" id="WP_128630361.1">
    <property type="nucleotide sequence ID" value="NZ_RRCN01000001.1"/>
</dbReference>
<protein>
    <submittedName>
        <fullName evidence="4">AarF/ABC1/UbiB kinase family protein</fullName>
    </submittedName>
</protein>
<accession>A0A3P3TXF2</accession>
<name>A0A3P3TXF2_9BACL</name>
<feature type="transmembrane region" description="Helical" evidence="2">
    <location>
        <begin position="526"/>
        <end position="549"/>
    </location>
</feature>
<dbReference type="OrthoDB" id="9795390at2"/>
<dbReference type="Gene3D" id="1.10.510.10">
    <property type="entry name" value="Transferase(Phosphotransferase) domain 1"/>
    <property type="match status" value="1"/>
</dbReference>
<sequence length="557" mass="63270">MGSFVRHNGRYREIAMALVRHGFGYMAEEIGLTRLIRVPLRRFRKAEPPGTRTLAERIRLVLEELGPTFIKAGQLASTRSDLLPEPIVLELVKLQDQVPPFSAEEAKAILEQEMQMPIGELLASFDETPLAAASIGQVHRARLTSGERVAVKIQRPGVIPLVERDLDILKHLTALANKRWSWVSQYQIPQMVEEFSRSIRAELDYSHEGRNMEKIRRQFKEGEGIYIPGVYWHYTTSKVLTMDFVDGVHLNRLNGRAAVRFDRKTIAQRLVDALLRQIFEGGFFHADPHPGNLLVTERGDLAFIDFGMVGRLSSDMKDHLSSLVIALMRRSTEGMVRAILRMGLVDDAADTAGLRLDLERLRDRYYDIPFAEIQVGQALNDLFMTARRHRVTLPADLLLLGKALLTVEGVALSLDPNLRILDMAEPFGRKLLREKYGSRRLTKRLVEGAAELTDSLVDLPRQVRRLSAMFAKGKIKMEMDVPEMGQFLRKLDQISNRLSFSIVLLSFSIIMVGLIVGSSLTRRPTLLWNFPAIEIGFIVALLMFLWLLYSIFRSGRF</sequence>